<dbReference type="EMBL" id="FOKG01000024">
    <property type="protein sequence ID" value="SFB59721.1"/>
    <property type="molecule type" value="Genomic_DNA"/>
</dbReference>
<comment type="subunit">
    <text evidence="6">Heterooligomer composed of large and small subunits.</text>
</comment>
<keyword evidence="4 6" id="KW-0378">Hydrolase</keyword>
<evidence type="ECO:0000256" key="4">
    <source>
        <dbReference type="ARBA" id="ARBA00022801"/>
    </source>
</evidence>
<dbReference type="NCBIfam" id="TIGR01280">
    <property type="entry name" value="xseB"/>
    <property type="match status" value="1"/>
</dbReference>
<dbReference type="PIRSF" id="PIRSF006488">
    <property type="entry name" value="Exonuc_VII_S"/>
    <property type="match status" value="1"/>
</dbReference>
<comment type="function">
    <text evidence="6">Bidirectionally degrades single-stranded DNA into large acid-insoluble oligonucleotides, which are then degraded further into small acid-soluble oligonucleotides.</text>
</comment>
<dbReference type="HAMAP" id="MF_00337">
    <property type="entry name" value="Exonuc_7_S"/>
    <property type="match status" value="1"/>
</dbReference>
<dbReference type="RefSeq" id="WP_091677886.1">
    <property type="nucleotide sequence ID" value="NZ_FOKG01000024.1"/>
</dbReference>
<evidence type="ECO:0000256" key="1">
    <source>
        <dbReference type="ARBA" id="ARBA00009998"/>
    </source>
</evidence>
<keyword evidence="2 6" id="KW-0963">Cytoplasm</keyword>
<dbReference type="Pfam" id="PF02609">
    <property type="entry name" value="Exonuc_VII_S"/>
    <property type="match status" value="1"/>
</dbReference>
<keyword evidence="5 6" id="KW-0269">Exonuclease</keyword>
<dbReference type="PANTHER" id="PTHR34137:SF1">
    <property type="entry name" value="EXODEOXYRIBONUCLEASE 7 SMALL SUBUNIT"/>
    <property type="match status" value="1"/>
</dbReference>
<reference evidence="9" key="1">
    <citation type="submission" date="2016-10" db="EMBL/GenBank/DDBJ databases">
        <authorList>
            <person name="Varghese N."/>
            <person name="Submissions S."/>
        </authorList>
    </citation>
    <scope>NUCLEOTIDE SEQUENCE [LARGE SCALE GENOMIC DNA]</scope>
    <source>
        <strain evidence="9">CGMCC 4.3568</strain>
    </source>
</reference>
<dbReference type="AlphaFoldDB" id="A0A1I1CAN9"/>
<keyword evidence="9" id="KW-1185">Reference proteome</keyword>
<feature type="region of interest" description="Disordered" evidence="7">
    <location>
        <begin position="69"/>
        <end position="91"/>
    </location>
</feature>
<keyword evidence="3 6" id="KW-0540">Nuclease</keyword>
<dbReference type="InterPro" id="IPR003761">
    <property type="entry name" value="Exonuc_VII_S"/>
</dbReference>
<dbReference type="GO" id="GO:0009318">
    <property type="term" value="C:exodeoxyribonuclease VII complex"/>
    <property type="evidence" value="ECO:0007669"/>
    <property type="project" value="UniProtKB-UniRule"/>
</dbReference>
<proteinExistence type="inferred from homology"/>
<dbReference type="GO" id="GO:0005829">
    <property type="term" value="C:cytosol"/>
    <property type="evidence" value="ECO:0007669"/>
    <property type="project" value="TreeGrafter"/>
</dbReference>
<evidence type="ECO:0000313" key="8">
    <source>
        <dbReference type="EMBL" id="SFB59721.1"/>
    </source>
</evidence>
<evidence type="ECO:0000256" key="2">
    <source>
        <dbReference type="ARBA" id="ARBA00022490"/>
    </source>
</evidence>
<organism evidence="8 9">
    <name type="scientific">Amycolatopsis marina</name>
    <dbReference type="NCBI Taxonomy" id="490629"/>
    <lineage>
        <taxon>Bacteria</taxon>
        <taxon>Bacillati</taxon>
        <taxon>Actinomycetota</taxon>
        <taxon>Actinomycetes</taxon>
        <taxon>Pseudonocardiales</taxon>
        <taxon>Pseudonocardiaceae</taxon>
        <taxon>Amycolatopsis</taxon>
    </lineage>
</organism>
<sequence>MTDSAPEGETAELGYEQARDQLIEVVRGLEAGGLSLEESLALWERGEELAKLCERHLDGARERIEAALASVEDAEDTGGAEGSNGTAANTG</sequence>
<protein>
    <recommendedName>
        <fullName evidence="6">Exodeoxyribonuclease 7 small subunit</fullName>
        <ecNumber evidence="6">3.1.11.6</ecNumber>
    </recommendedName>
    <alternativeName>
        <fullName evidence="6">Exodeoxyribonuclease VII small subunit</fullName>
        <shortName evidence="6">Exonuclease VII small subunit</shortName>
    </alternativeName>
</protein>
<dbReference type="Gene3D" id="1.10.287.1040">
    <property type="entry name" value="Exonuclease VII, small subunit"/>
    <property type="match status" value="1"/>
</dbReference>
<comment type="similarity">
    <text evidence="1 6">Belongs to the XseB family.</text>
</comment>
<dbReference type="NCBIfam" id="NF002139">
    <property type="entry name" value="PRK00977.1-3"/>
    <property type="match status" value="1"/>
</dbReference>
<dbReference type="OrthoDB" id="5244334at2"/>
<dbReference type="PANTHER" id="PTHR34137">
    <property type="entry name" value="EXODEOXYRIBONUCLEASE 7 SMALL SUBUNIT"/>
    <property type="match status" value="1"/>
</dbReference>
<dbReference type="STRING" id="490629.SAMN05216266_12438"/>
<evidence type="ECO:0000256" key="7">
    <source>
        <dbReference type="SAM" id="MobiDB-lite"/>
    </source>
</evidence>
<evidence type="ECO:0000256" key="5">
    <source>
        <dbReference type="ARBA" id="ARBA00022839"/>
    </source>
</evidence>
<dbReference type="SUPFAM" id="SSF116842">
    <property type="entry name" value="XseB-like"/>
    <property type="match status" value="1"/>
</dbReference>
<comment type="catalytic activity">
    <reaction evidence="6">
        <text>Exonucleolytic cleavage in either 5'- to 3'- or 3'- to 5'-direction to yield nucleoside 5'-phosphates.</text>
        <dbReference type="EC" id="3.1.11.6"/>
    </reaction>
</comment>
<dbReference type="GO" id="GO:0006308">
    <property type="term" value="P:DNA catabolic process"/>
    <property type="evidence" value="ECO:0007669"/>
    <property type="project" value="UniProtKB-UniRule"/>
</dbReference>
<dbReference type="EC" id="3.1.11.6" evidence="6"/>
<evidence type="ECO:0000313" key="9">
    <source>
        <dbReference type="Proteomes" id="UP000243799"/>
    </source>
</evidence>
<dbReference type="Proteomes" id="UP000243799">
    <property type="component" value="Unassembled WGS sequence"/>
</dbReference>
<evidence type="ECO:0000256" key="6">
    <source>
        <dbReference type="HAMAP-Rule" id="MF_00337"/>
    </source>
</evidence>
<dbReference type="InterPro" id="IPR037004">
    <property type="entry name" value="Exonuc_VII_ssu_sf"/>
</dbReference>
<name>A0A1I1CAN9_9PSEU</name>
<gene>
    <name evidence="6" type="primary">xseB</name>
    <name evidence="8" type="ORF">SAMN05216266_12438</name>
</gene>
<dbReference type="GO" id="GO:0008855">
    <property type="term" value="F:exodeoxyribonuclease VII activity"/>
    <property type="evidence" value="ECO:0007669"/>
    <property type="project" value="UniProtKB-UniRule"/>
</dbReference>
<accession>A0A1I1CAN9</accession>
<evidence type="ECO:0000256" key="3">
    <source>
        <dbReference type="ARBA" id="ARBA00022722"/>
    </source>
</evidence>
<comment type="subcellular location">
    <subcellularLocation>
        <location evidence="6">Cytoplasm</location>
    </subcellularLocation>
</comment>